<keyword evidence="2" id="KW-1185">Reference proteome</keyword>
<organism evidence="1 2">
    <name type="scientific">Commensalibacter nepenthis</name>
    <dbReference type="NCBI Taxonomy" id="3043872"/>
    <lineage>
        <taxon>Bacteria</taxon>
        <taxon>Pseudomonadati</taxon>
        <taxon>Pseudomonadota</taxon>
        <taxon>Alphaproteobacteria</taxon>
        <taxon>Acetobacterales</taxon>
        <taxon>Acetobacteraceae</taxon>
    </lineage>
</organism>
<sequence length="127" mass="14490">MTIKHFFITKKTENAILELQDNKLVMTKVSKRKPKVYLSTIDMKTGVIHNKSKIFRTVDLVLVNPTTYALQSKETGLFYSSAPLKADKVTASVEVNCSKVQEWEHFNLQKSKNIMISDDILKVLSDL</sequence>
<gene>
    <name evidence="1" type="ORF">QJV33_01420</name>
</gene>
<dbReference type="RefSeq" id="WP_281461642.1">
    <property type="nucleotide sequence ID" value="NZ_JASBAN010000001.1"/>
</dbReference>
<dbReference type="Proteomes" id="UP001431775">
    <property type="component" value="Unassembled WGS sequence"/>
</dbReference>
<dbReference type="EMBL" id="JASBAN010000001">
    <property type="protein sequence ID" value="MDI2111961.1"/>
    <property type="molecule type" value="Genomic_DNA"/>
</dbReference>
<protein>
    <submittedName>
        <fullName evidence="1">Uncharacterized protein</fullName>
    </submittedName>
</protein>
<accession>A0ABT6Q502</accession>
<reference evidence="1" key="1">
    <citation type="submission" date="2023-05" db="EMBL/GenBank/DDBJ databases">
        <title>Whole genome sequence of Commensalibacter sp.</title>
        <authorList>
            <person name="Charoenyingcharoen P."/>
            <person name="Yukphan P."/>
        </authorList>
    </citation>
    <scope>NUCLEOTIDE SEQUENCE</scope>
    <source>
        <strain evidence="1">TBRC 10068</strain>
    </source>
</reference>
<proteinExistence type="predicted"/>
<evidence type="ECO:0000313" key="2">
    <source>
        <dbReference type="Proteomes" id="UP001431775"/>
    </source>
</evidence>
<evidence type="ECO:0000313" key="1">
    <source>
        <dbReference type="EMBL" id="MDI2111961.1"/>
    </source>
</evidence>
<name>A0ABT6Q502_9PROT</name>
<comment type="caution">
    <text evidence="1">The sequence shown here is derived from an EMBL/GenBank/DDBJ whole genome shotgun (WGS) entry which is preliminary data.</text>
</comment>